<evidence type="ECO:0000259" key="1">
    <source>
        <dbReference type="Pfam" id="PF01471"/>
    </source>
</evidence>
<dbReference type="Gene3D" id="1.10.101.10">
    <property type="entry name" value="PGBD-like superfamily/PGBD"/>
    <property type="match status" value="1"/>
</dbReference>
<evidence type="ECO:0000313" key="2">
    <source>
        <dbReference type="EMBL" id="MDH6056646.1"/>
    </source>
</evidence>
<reference evidence="2 3" key="1">
    <citation type="journal article" date="2023" name="J. Phycol.">
        <title>Chrysosporum ovalisporum is synonymous with the true-branching cyanobacterium Umezakia natans (Nostocales/Aphanizomenonaceae).</title>
        <authorList>
            <person name="McGregor G.B."/>
            <person name="Sendall B.C."/>
            <person name="Niiyama Y."/>
            <person name="Tuji A."/>
            <person name="Willis A."/>
        </authorList>
    </citation>
    <scope>NUCLEOTIDE SEQUENCE [LARGE SCALE GENOMIC DNA]</scope>
    <source>
        <strain evidence="2 3">FSS-43</strain>
    </source>
</reference>
<feature type="domain" description="Peptidoglycan binding-like" evidence="1">
    <location>
        <begin position="130"/>
        <end position="185"/>
    </location>
</feature>
<organism evidence="2 3">
    <name type="scientific">Umezakia ovalisporum FSS-43</name>
    <dbReference type="NCBI Taxonomy" id="2740520"/>
    <lineage>
        <taxon>Bacteria</taxon>
        <taxon>Bacillati</taxon>
        <taxon>Cyanobacteriota</taxon>
        <taxon>Cyanophyceae</taxon>
        <taxon>Nostocales</taxon>
        <taxon>Nodulariaceae</taxon>
        <taxon>Umezakia</taxon>
    </lineage>
</organism>
<dbReference type="SUPFAM" id="SSF47090">
    <property type="entry name" value="PGBD-like"/>
    <property type="match status" value="1"/>
</dbReference>
<dbReference type="InterPro" id="IPR002477">
    <property type="entry name" value="Peptidoglycan-bd-like"/>
</dbReference>
<dbReference type="InterPro" id="IPR036365">
    <property type="entry name" value="PGBD-like_sf"/>
</dbReference>
<proteinExistence type="predicted"/>
<evidence type="ECO:0000313" key="3">
    <source>
        <dbReference type="Proteomes" id="UP001159371"/>
    </source>
</evidence>
<protein>
    <submittedName>
        <fullName evidence="2">Peptidoglycan-binding protein</fullName>
    </submittedName>
</protein>
<dbReference type="Proteomes" id="UP001159371">
    <property type="component" value="Unassembled WGS sequence"/>
</dbReference>
<sequence>MTMSEIGLLITGILTTRQLPSPNKLPKQQPFQMENSAEKLTHGNLSQLVRTSQITPPEFIETDPISPRNLSTSNLAKKQLFEKITNTHLFSGALPSDQNYYASDYNSVEFPRPWPRFSGLPLPILRFGSSGTSVRVLQRLLVSNGYAIRVDGSFGPLTETAVKAFQNQRRVTVDGIVGPVTWQQLTI</sequence>
<comment type="caution">
    <text evidence="2">The sequence shown here is derived from an EMBL/GenBank/DDBJ whole genome shotgun (WGS) entry which is preliminary data.</text>
</comment>
<keyword evidence="3" id="KW-1185">Reference proteome</keyword>
<gene>
    <name evidence="2" type="ORF">NWP19_07560</name>
</gene>
<dbReference type="EMBL" id="JANQDO010000052">
    <property type="protein sequence ID" value="MDH6056646.1"/>
    <property type="molecule type" value="Genomic_DNA"/>
</dbReference>
<dbReference type="InterPro" id="IPR036366">
    <property type="entry name" value="PGBDSf"/>
</dbReference>
<name>A0ABT6K380_9CYAN</name>
<accession>A0ABT6K380</accession>
<dbReference type="Pfam" id="PF01471">
    <property type="entry name" value="PG_binding_1"/>
    <property type="match status" value="1"/>
</dbReference>
<dbReference type="RefSeq" id="WP_280656787.1">
    <property type="nucleotide sequence ID" value="NZ_JANQDO010000052.1"/>
</dbReference>